<organism evidence="1 2">
    <name type="scientific">Saxibacter everestensis</name>
    <dbReference type="NCBI Taxonomy" id="2909229"/>
    <lineage>
        <taxon>Bacteria</taxon>
        <taxon>Bacillati</taxon>
        <taxon>Actinomycetota</taxon>
        <taxon>Actinomycetes</taxon>
        <taxon>Micrococcales</taxon>
        <taxon>Brevibacteriaceae</taxon>
        <taxon>Saxibacter</taxon>
    </lineage>
</organism>
<proteinExistence type="predicted"/>
<reference evidence="1 2" key="1">
    <citation type="submission" date="2023-05" db="EMBL/GenBank/DDBJ databases">
        <title>Lithophilousrod everest ZFBP1038 complete genpme.</title>
        <authorList>
            <person name="Tian M."/>
        </authorList>
    </citation>
    <scope>NUCLEOTIDE SEQUENCE [LARGE SCALE GENOMIC DNA]</scope>
    <source>
        <strain evidence="1 2">ZFBP1038</strain>
    </source>
</reference>
<protein>
    <submittedName>
        <fullName evidence="1">Uncharacterized protein</fullName>
    </submittedName>
</protein>
<name>A0ABY8QV05_9MICO</name>
<evidence type="ECO:0000313" key="2">
    <source>
        <dbReference type="Proteomes" id="UP001209083"/>
    </source>
</evidence>
<sequence>MATLVKGTGKDKHTVETENAAEIVDLEARGYARQEQGKAVEKKS</sequence>
<dbReference type="EMBL" id="CP090958">
    <property type="protein sequence ID" value="WGW12753.1"/>
    <property type="molecule type" value="Genomic_DNA"/>
</dbReference>
<dbReference type="Proteomes" id="UP001209083">
    <property type="component" value="Chromosome"/>
</dbReference>
<keyword evidence="2" id="KW-1185">Reference proteome</keyword>
<accession>A0ABY8QV05</accession>
<gene>
    <name evidence="1" type="ORF">LWF01_02980</name>
</gene>
<evidence type="ECO:0000313" key="1">
    <source>
        <dbReference type="EMBL" id="WGW12753.1"/>
    </source>
</evidence>
<dbReference type="RefSeq" id="WP_349639557.1">
    <property type="nucleotide sequence ID" value="NZ_CP090958.1"/>
</dbReference>